<name>A0A0H4PY31_9BACT</name>
<dbReference type="KEGG" id="camu:CA2015_3964"/>
<proteinExistence type="predicted"/>
<reference evidence="3 4" key="1">
    <citation type="submission" date="2015-07" db="EMBL/GenBank/DDBJ databases">
        <authorList>
            <person name="Kim K.M."/>
        </authorList>
    </citation>
    <scope>NUCLEOTIDE SEQUENCE [LARGE SCALE GENOMIC DNA]</scope>
    <source>
        <strain evidence="3 4">KCTC 12363</strain>
    </source>
</reference>
<dbReference type="InterPro" id="IPR046265">
    <property type="entry name" value="DUF6298"/>
</dbReference>
<dbReference type="Gene3D" id="3.20.20.80">
    <property type="entry name" value="Glycosidases"/>
    <property type="match status" value="1"/>
</dbReference>
<dbReference type="STRING" id="320787.CA2015_3964"/>
<dbReference type="OrthoDB" id="5488826at2"/>
<feature type="signal peptide" evidence="1">
    <location>
        <begin position="1"/>
        <end position="26"/>
    </location>
</feature>
<protein>
    <recommendedName>
        <fullName evidence="2">DUF6298 domain-containing protein</fullName>
    </recommendedName>
</protein>
<keyword evidence="4" id="KW-1185">Reference proteome</keyword>
<evidence type="ECO:0000313" key="4">
    <source>
        <dbReference type="Proteomes" id="UP000036520"/>
    </source>
</evidence>
<gene>
    <name evidence="3" type="ORF">CA2015_3964</name>
</gene>
<sequence>MKTKTTLLFLSILLISTLKLSGQSYSTNETDSQGIKPYTQNPWYWQYQGEPLVLIGGSDDDNLFPWTGKQLTDHLDLLISSGGNYLRNTMSDRDEGNVFAFKKINEDSYDLNQWNDEYWRRLVFFLDETSKRGIIVQLTLWDIFDINSSGRWGNHPWNPKNNINMQPGTWKDSRDFFATVNNNAQTELSFQKKFIDKLLSVTLKYDNVLYNINNESSEESDWGNYWALYLKELANKSLKRIYITNMQLSAANAIRHYMTYPAIFDFVDISQNNQDSKGGRGKAHWDNLMFLREKIASLGPVPLNNVKIYGATDGGLNYSAGSETEAMDRFWRDIIGGCASARFHRPSVPNKPWGSGLNERVQTNLKVMNMLLEKLDIVSCTPHNDLLSPNVSVPSTMEAYVTANIGQQYAIYFP</sequence>
<dbReference type="SUPFAM" id="SSF51445">
    <property type="entry name" value="(Trans)glycosidases"/>
    <property type="match status" value="1"/>
</dbReference>
<dbReference type="RefSeq" id="WP_048643443.1">
    <property type="nucleotide sequence ID" value="NZ_CP012040.1"/>
</dbReference>
<organism evidence="3 4">
    <name type="scientific">Cyclobacterium amurskyense</name>
    <dbReference type="NCBI Taxonomy" id="320787"/>
    <lineage>
        <taxon>Bacteria</taxon>
        <taxon>Pseudomonadati</taxon>
        <taxon>Bacteroidota</taxon>
        <taxon>Cytophagia</taxon>
        <taxon>Cytophagales</taxon>
        <taxon>Cyclobacteriaceae</taxon>
        <taxon>Cyclobacterium</taxon>
    </lineage>
</organism>
<dbReference type="InterPro" id="IPR017853">
    <property type="entry name" value="GH"/>
</dbReference>
<accession>A0A0H4PY31</accession>
<dbReference type="Pfam" id="PF19815">
    <property type="entry name" value="DUF6298"/>
    <property type="match status" value="1"/>
</dbReference>
<evidence type="ECO:0000256" key="1">
    <source>
        <dbReference type="SAM" id="SignalP"/>
    </source>
</evidence>
<dbReference type="Proteomes" id="UP000036520">
    <property type="component" value="Chromosome"/>
</dbReference>
<evidence type="ECO:0000259" key="2">
    <source>
        <dbReference type="Pfam" id="PF19815"/>
    </source>
</evidence>
<feature type="chain" id="PRO_5005208291" description="DUF6298 domain-containing protein" evidence="1">
    <location>
        <begin position="27"/>
        <end position="414"/>
    </location>
</feature>
<dbReference type="EMBL" id="CP012040">
    <property type="protein sequence ID" value="AKP53327.1"/>
    <property type="molecule type" value="Genomic_DNA"/>
</dbReference>
<evidence type="ECO:0000313" key="3">
    <source>
        <dbReference type="EMBL" id="AKP53327.1"/>
    </source>
</evidence>
<feature type="domain" description="DUF6298" evidence="2">
    <location>
        <begin position="108"/>
        <end position="276"/>
    </location>
</feature>
<dbReference type="AlphaFoldDB" id="A0A0H4PY31"/>
<keyword evidence="1" id="KW-0732">Signal</keyword>